<evidence type="ECO:0000313" key="3">
    <source>
        <dbReference type="EMBL" id="KAG2882702.1"/>
    </source>
</evidence>
<evidence type="ECO:0000313" key="6">
    <source>
        <dbReference type="Proteomes" id="UP000774804"/>
    </source>
</evidence>
<dbReference type="Gene3D" id="3.30.70.270">
    <property type="match status" value="1"/>
</dbReference>
<dbReference type="AlphaFoldDB" id="A0A8T1AEZ8"/>
<evidence type="ECO:0000313" key="4">
    <source>
        <dbReference type="EMBL" id="KAG2958235.1"/>
    </source>
</evidence>
<dbReference type="Proteomes" id="UP000774804">
    <property type="component" value="Unassembled WGS sequence"/>
</dbReference>
<evidence type="ECO:0008006" key="7">
    <source>
        <dbReference type="Google" id="ProtNLM"/>
    </source>
</evidence>
<dbReference type="EMBL" id="RCMK01002299">
    <property type="protein sequence ID" value="KAG2882702.1"/>
    <property type="molecule type" value="Genomic_DNA"/>
</dbReference>
<evidence type="ECO:0000313" key="2">
    <source>
        <dbReference type="EMBL" id="KAG2876961.1"/>
    </source>
</evidence>
<proteinExistence type="predicted"/>
<reference evidence="2" key="1">
    <citation type="submission" date="2018-10" db="EMBL/GenBank/DDBJ databases">
        <title>Effector identification in a new, highly contiguous assembly of the strawberry crown rot pathogen Phytophthora cactorum.</title>
        <authorList>
            <person name="Armitage A.D."/>
            <person name="Nellist C.F."/>
            <person name="Bates H."/>
            <person name="Vickerstaff R.J."/>
            <person name="Harrison R.J."/>
        </authorList>
    </citation>
    <scope>NUCLEOTIDE SEQUENCE</scope>
    <source>
        <strain evidence="1">15-7</strain>
        <strain evidence="2">4032</strain>
        <strain evidence="3">4040</strain>
        <strain evidence="4">P415</strain>
        <strain evidence="5">P421</strain>
    </source>
</reference>
<gene>
    <name evidence="1" type="ORF">PC113_g23477</name>
    <name evidence="2" type="ORF">PC115_g23487</name>
    <name evidence="3" type="ORF">PC117_g26171</name>
    <name evidence="4" type="ORF">PC118_g23624</name>
    <name evidence="5" type="ORF">PC129_g23144</name>
</gene>
<dbReference type="EMBL" id="RCMI01002374">
    <property type="protein sequence ID" value="KAG2876961.1"/>
    <property type="molecule type" value="Genomic_DNA"/>
</dbReference>
<protein>
    <recommendedName>
        <fullName evidence="7">Reverse transcriptase domain-containing protein</fullName>
    </recommendedName>
</protein>
<comment type="caution">
    <text evidence="2">The sequence shown here is derived from an EMBL/GenBank/DDBJ whole genome shotgun (WGS) entry which is preliminary data.</text>
</comment>
<dbReference type="Proteomes" id="UP000735874">
    <property type="component" value="Unassembled WGS sequence"/>
</dbReference>
<accession>A0A8T1AEZ8</accession>
<evidence type="ECO:0000313" key="1">
    <source>
        <dbReference type="EMBL" id="KAG2813158.1"/>
    </source>
</evidence>
<dbReference type="InterPro" id="IPR043128">
    <property type="entry name" value="Rev_trsase/Diguanyl_cyclase"/>
</dbReference>
<dbReference type="InterPro" id="IPR043502">
    <property type="entry name" value="DNA/RNA_pol_sf"/>
</dbReference>
<dbReference type="Gene3D" id="3.10.10.10">
    <property type="entry name" value="HIV Type 1 Reverse Transcriptase, subunit A, domain 1"/>
    <property type="match status" value="1"/>
</dbReference>
<dbReference type="Proteomes" id="UP000697107">
    <property type="component" value="Unassembled WGS sequence"/>
</dbReference>
<name>A0A8T1AEZ8_9STRA</name>
<dbReference type="Proteomes" id="UP000760860">
    <property type="component" value="Unassembled WGS sequence"/>
</dbReference>
<organism evidence="2 6">
    <name type="scientific">Phytophthora cactorum</name>
    <dbReference type="NCBI Taxonomy" id="29920"/>
    <lineage>
        <taxon>Eukaryota</taxon>
        <taxon>Sar</taxon>
        <taxon>Stramenopiles</taxon>
        <taxon>Oomycota</taxon>
        <taxon>Peronosporomycetes</taxon>
        <taxon>Peronosporales</taxon>
        <taxon>Peronosporaceae</taxon>
        <taxon>Phytophthora</taxon>
    </lineage>
</organism>
<sequence length="66" mass="7405">MPNLDAALDQVSGSYGLTRFDLMKGFWQMPLHPELQEVISFMTEASVFTPLRVSQGAMDSSVHFQN</sequence>
<dbReference type="EMBL" id="RCMG01002209">
    <property type="protein sequence ID" value="KAG2813158.1"/>
    <property type="molecule type" value="Genomic_DNA"/>
</dbReference>
<dbReference type="EMBL" id="RCML01002327">
    <property type="protein sequence ID" value="KAG2958235.1"/>
    <property type="molecule type" value="Genomic_DNA"/>
</dbReference>
<dbReference type="Proteomes" id="UP000736787">
    <property type="component" value="Unassembled WGS sequence"/>
</dbReference>
<evidence type="ECO:0000313" key="5">
    <source>
        <dbReference type="EMBL" id="KAG3202838.1"/>
    </source>
</evidence>
<dbReference type="EMBL" id="RCMV01002452">
    <property type="protein sequence ID" value="KAG3202838.1"/>
    <property type="molecule type" value="Genomic_DNA"/>
</dbReference>
<dbReference type="SUPFAM" id="SSF56672">
    <property type="entry name" value="DNA/RNA polymerases"/>
    <property type="match status" value="1"/>
</dbReference>